<keyword evidence="1" id="KW-0472">Membrane</keyword>
<gene>
    <name evidence="2" type="ORF">184DA_229</name>
</gene>
<organism evidence="2">
    <name type="scientific">Staphylococcus phage 184DA</name>
    <dbReference type="NCBI Taxonomy" id="3110532"/>
    <lineage>
        <taxon>Viruses</taxon>
        <taxon>Duplodnaviria</taxon>
        <taxon>Heunggongvirae</taxon>
        <taxon>Uroviricota</taxon>
        <taxon>Caudoviricetes</taxon>
    </lineage>
</organism>
<keyword evidence="1" id="KW-1133">Transmembrane helix</keyword>
<evidence type="ECO:0000256" key="1">
    <source>
        <dbReference type="SAM" id="Phobius"/>
    </source>
</evidence>
<protein>
    <recommendedName>
        <fullName evidence="3">MbpT</fullName>
    </recommendedName>
</protein>
<proteinExistence type="predicted"/>
<name>A0AAU6MXK7_9CAUD</name>
<feature type="transmembrane region" description="Helical" evidence="1">
    <location>
        <begin position="6"/>
        <end position="30"/>
    </location>
</feature>
<dbReference type="EMBL" id="OR885926">
    <property type="protein sequence ID" value="WVX90833.1"/>
    <property type="molecule type" value="Genomic_DNA"/>
</dbReference>
<accession>A0AAU6MXK7</accession>
<keyword evidence="1" id="KW-0812">Transmembrane</keyword>
<reference evidence="2" key="1">
    <citation type="submission" date="2023-11" db="EMBL/GenBank/DDBJ databases">
        <title>Characterization of a newly isolated phage infecting non-aureus staphylococci isolated from bovine mastitis.</title>
        <authorList>
            <person name="Wanecka A."/>
            <person name="Marynowska M."/>
            <person name="Wesolowski W."/>
            <person name="Bloch S."/>
            <person name="Nejman-Falenczyk B."/>
            <person name="Neumann J."/>
            <person name="Krol J."/>
            <person name="Florek M."/>
            <person name="Ulanicki K."/>
            <person name="Napierala A."/>
            <person name="Twardon J."/>
            <person name="Wolska B."/>
            <person name="Porebska J."/>
            <person name="Ziubrzycka A."/>
            <person name="Czeretowicz I."/>
            <person name="Benisz M."/>
        </authorList>
    </citation>
    <scope>NUCLEOTIDE SEQUENCE</scope>
</reference>
<evidence type="ECO:0000313" key="2">
    <source>
        <dbReference type="EMBL" id="WVX90833.1"/>
    </source>
</evidence>
<sequence length="63" mass="7727">MIEISISWTYLISFLLLWSAGTLYVNYLVYRIKLTNRERKEMSKEHHLNREEIKQRIGNRKDK</sequence>
<evidence type="ECO:0008006" key="3">
    <source>
        <dbReference type="Google" id="ProtNLM"/>
    </source>
</evidence>